<protein>
    <submittedName>
        <fullName evidence="1">Transmembrane protein, putative</fullName>
    </submittedName>
</protein>
<reference evidence="1 3" key="2">
    <citation type="journal article" date="2014" name="BMC Genomics">
        <title>An improved genome release (version Mt4.0) for the model legume Medicago truncatula.</title>
        <authorList>
            <person name="Tang H."/>
            <person name="Krishnakumar V."/>
            <person name="Bidwell S."/>
            <person name="Rosen B."/>
            <person name="Chan A."/>
            <person name="Zhou S."/>
            <person name="Gentzbittel L."/>
            <person name="Childs K.L."/>
            <person name="Yandell M."/>
            <person name="Gundlach H."/>
            <person name="Mayer K.F."/>
            <person name="Schwartz D.C."/>
            <person name="Town C.D."/>
        </authorList>
    </citation>
    <scope>GENOME REANNOTATION</scope>
    <source>
        <strain evidence="1">A17</strain>
        <strain evidence="2 3">cv. Jemalong A17</strain>
    </source>
</reference>
<dbReference type="PANTHER" id="PTHR31890">
    <property type="entry name" value="PLANT INVERTASE/PECTIN METHYLESTERASE INHIBITOR SUPERFAMILY PROTEIN"/>
    <property type="match status" value="1"/>
</dbReference>
<dbReference type="PaxDb" id="3880-AES78521"/>
<dbReference type="Gene3D" id="1.20.140.40">
    <property type="entry name" value="Invertase/pectin methylesterase inhibitor family protein"/>
    <property type="match status" value="1"/>
</dbReference>
<evidence type="ECO:0000313" key="2">
    <source>
        <dbReference type="EnsemblPlants" id="KEH25925"/>
    </source>
</evidence>
<evidence type="ECO:0000313" key="3">
    <source>
        <dbReference type="Proteomes" id="UP000002051"/>
    </source>
</evidence>
<keyword evidence="3" id="KW-1185">Reference proteome</keyword>
<dbReference type="SUPFAM" id="SSF101148">
    <property type="entry name" value="Plant invertase/pectin methylesterase inhibitor"/>
    <property type="match status" value="1"/>
</dbReference>
<dbReference type="InterPro" id="IPR035513">
    <property type="entry name" value="Invertase/methylesterase_inhib"/>
</dbReference>
<accession>A0A072UJE0</accession>
<evidence type="ECO:0000313" key="1">
    <source>
        <dbReference type="EMBL" id="KEH25925.1"/>
    </source>
</evidence>
<dbReference type="HOGENOM" id="CLU_1095682_0_0_1"/>
<dbReference type="Proteomes" id="UP000002051">
    <property type="component" value="Chromosome 6"/>
</dbReference>
<keyword evidence="1" id="KW-0472">Membrane</keyword>
<proteinExistence type="predicted"/>
<dbReference type="AlphaFoldDB" id="A0A072UJE0"/>
<dbReference type="EMBL" id="CM001222">
    <property type="protein sequence ID" value="KEH25925.1"/>
    <property type="molecule type" value="Genomic_DNA"/>
</dbReference>
<reference evidence="2" key="3">
    <citation type="submission" date="2015-04" db="UniProtKB">
        <authorList>
            <consortium name="EnsemblPlants"/>
        </authorList>
    </citation>
    <scope>IDENTIFICATION</scope>
    <source>
        <strain evidence="2">cv. Jemalong A17</strain>
    </source>
</reference>
<dbReference type="PANTHER" id="PTHR31890:SF9">
    <property type="entry name" value="PLANT INVERTASE_PECTIN METHYLESTERASE INHIBITOR SUPERFAMILY PROTEIN"/>
    <property type="match status" value="1"/>
</dbReference>
<gene>
    <name evidence="1" type="ordered locus">MTR_6g037800</name>
</gene>
<name>A0A072UJE0_MEDTR</name>
<sequence>MRAGSGPAPGMLLGKTESYRNEKDPEAVQGQSAILKAVWGVTLTEETQIINLLVLERENLHESEMTVLSSNANYTLAFIRRQANRVSHSLARAFILHASPVISGSLYVSLCNEYRPEKEIPYCLSLLKADSRITLAKNYHDLSKYILEMASRDAFSVKTYLTLLAKRYPSDKAIGECIYLTYATTTGALNSALDKLDNDPHGARDSAITAAFGAADCDKAFQNDTVVHDPAIHIRNNEVFFISVMASLGIIHLF</sequence>
<reference evidence="1 3" key="1">
    <citation type="journal article" date="2011" name="Nature">
        <title>The Medicago genome provides insight into the evolution of rhizobial symbioses.</title>
        <authorList>
            <person name="Young N.D."/>
            <person name="Debelle F."/>
            <person name="Oldroyd G.E."/>
            <person name="Geurts R."/>
            <person name="Cannon S.B."/>
            <person name="Udvardi M.K."/>
            <person name="Benedito V.A."/>
            <person name="Mayer K.F."/>
            <person name="Gouzy J."/>
            <person name="Schoof H."/>
            <person name="Van de Peer Y."/>
            <person name="Proost S."/>
            <person name="Cook D.R."/>
            <person name="Meyers B.C."/>
            <person name="Spannagl M."/>
            <person name="Cheung F."/>
            <person name="De Mita S."/>
            <person name="Krishnakumar V."/>
            <person name="Gundlach H."/>
            <person name="Zhou S."/>
            <person name="Mudge J."/>
            <person name="Bharti A.K."/>
            <person name="Murray J.D."/>
            <person name="Naoumkina M.A."/>
            <person name="Rosen B."/>
            <person name="Silverstein K.A."/>
            <person name="Tang H."/>
            <person name="Rombauts S."/>
            <person name="Zhao P.X."/>
            <person name="Zhou P."/>
            <person name="Barbe V."/>
            <person name="Bardou P."/>
            <person name="Bechner M."/>
            <person name="Bellec A."/>
            <person name="Berger A."/>
            <person name="Berges H."/>
            <person name="Bidwell S."/>
            <person name="Bisseling T."/>
            <person name="Choisne N."/>
            <person name="Couloux A."/>
            <person name="Denny R."/>
            <person name="Deshpande S."/>
            <person name="Dai X."/>
            <person name="Doyle J.J."/>
            <person name="Dudez A.M."/>
            <person name="Farmer A.D."/>
            <person name="Fouteau S."/>
            <person name="Franken C."/>
            <person name="Gibelin C."/>
            <person name="Gish J."/>
            <person name="Goldstein S."/>
            <person name="Gonzalez A.J."/>
            <person name="Green P.J."/>
            <person name="Hallab A."/>
            <person name="Hartog M."/>
            <person name="Hua A."/>
            <person name="Humphray S.J."/>
            <person name="Jeong D.H."/>
            <person name="Jing Y."/>
            <person name="Jocker A."/>
            <person name="Kenton S.M."/>
            <person name="Kim D.J."/>
            <person name="Klee K."/>
            <person name="Lai H."/>
            <person name="Lang C."/>
            <person name="Lin S."/>
            <person name="Macmil S.L."/>
            <person name="Magdelenat G."/>
            <person name="Matthews L."/>
            <person name="McCorrison J."/>
            <person name="Monaghan E.L."/>
            <person name="Mun J.H."/>
            <person name="Najar F.Z."/>
            <person name="Nicholson C."/>
            <person name="Noirot C."/>
            <person name="O'Bleness M."/>
            <person name="Paule C.R."/>
            <person name="Poulain J."/>
            <person name="Prion F."/>
            <person name="Qin B."/>
            <person name="Qu C."/>
            <person name="Retzel E.F."/>
            <person name="Riddle C."/>
            <person name="Sallet E."/>
            <person name="Samain S."/>
            <person name="Samson N."/>
            <person name="Sanders I."/>
            <person name="Saurat O."/>
            <person name="Scarpelli C."/>
            <person name="Schiex T."/>
            <person name="Segurens B."/>
            <person name="Severin A.J."/>
            <person name="Sherrier D.J."/>
            <person name="Shi R."/>
            <person name="Sims S."/>
            <person name="Singer S.R."/>
            <person name="Sinharoy S."/>
            <person name="Sterck L."/>
            <person name="Viollet A."/>
            <person name="Wang B.B."/>
            <person name="Wang K."/>
            <person name="Wang M."/>
            <person name="Wang X."/>
            <person name="Warfsmann J."/>
            <person name="Weissenbach J."/>
            <person name="White D.D."/>
            <person name="White J.D."/>
            <person name="Wiley G.B."/>
            <person name="Wincker P."/>
            <person name="Xing Y."/>
            <person name="Yang L."/>
            <person name="Yao Z."/>
            <person name="Ying F."/>
            <person name="Zhai J."/>
            <person name="Zhou L."/>
            <person name="Zuber A."/>
            <person name="Denarie J."/>
            <person name="Dixon R.A."/>
            <person name="May G.D."/>
            <person name="Schwartz D.C."/>
            <person name="Rogers J."/>
            <person name="Quetier F."/>
            <person name="Town C.D."/>
            <person name="Roe B.A."/>
        </authorList>
    </citation>
    <scope>NUCLEOTIDE SEQUENCE [LARGE SCALE GENOMIC DNA]</scope>
    <source>
        <strain evidence="1">A17</strain>
        <strain evidence="2 3">cv. Jemalong A17</strain>
    </source>
</reference>
<keyword evidence="1" id="KW-0812">Transmembrane</keyword>
<dbReference type="EnsemblPlants" id="KEH25925">
    <property type="protein sequence ID" value="KEH25925"/>
    <property type="gene ID" value="MTR_6g037800"/>
</dbReference>
<organism evidence="1 3">
    <name type="scientific">Medicago truncatula</name>
    <name type="common">Barrel medic</name>
    <name type="synonym">Medicago tribuloides</name>
    <dbReference type="NCBI Taxonomy" id="3880"/>
    <lineage>
        <taxon>Eukaryota</taxon>
        <taxon>Viridiplantae</taxon>
        <taxon>Streptophyta</taxon>
        <taxon>Embryophyta</taxon>
        <taxon>Tracheophyta</taxon>
        <taxon>Spermatophyta</taxon>
        <taxon>Magnoliopsida</taxon>
        <taxon>eudicotyledons</taxon>
        <taxon>Gunneridae</taxon>
        <taxon>Pentapetalae</taxon>
        <taxon>rosids</taxon>
        <taxon>fabids</taxon>
        <taxon>Fabales</taxon>
        <taxon>Fabaceae</taxon>
        <taxon>Papilionoideae</taxon>
        <taxon>50 kb inversion clade</taxon>
        <taxon>NPAAA clade</taxon>
        <taxon>Hologalegina</taxon>
        <taxon>IRL clade</taxon>
        <taxon>Trifolieae</taxon>
        <taxon>Medicago</taxon>
    </lineage>
</organism>